<organism evidence="2 3">
    <name type="scientific">Bonamia ostreae</name>
    <dbReference type="NCBI Taxonomy" id="126728"/>
    <lineage>
        <taxon>Eukaryota</taxon>
        <taxon>Sar</taxon>
        <taxon>Rhizaria</taxon>
        <taxon>Endomyxa</taxon>
        <taxon>Ascetosporea</taxon>
        <taxon>Haplosporida</taxon>
        <taxon>Bonamia</taxon>
    </lineage>
</organism>
<accession>A0ABV2APG5</accession>
<evidence type="ECO:0000313" key="2">
    <source>
        <dbReference type="EMBL" id="MES1921341.1"/>
    </source>
</evidence>
<reference evidence="2 3" key="1">
    <citation type="journal article" date="2024" name="BMC Biol.">
        <title>Comparative genomics of Ascetosporea gives new insight into the evolutionary basis for animal parasitism in Rhizaria.</title>
        <authorList>
            <person name="Hiltunen Thoren M."/>
            <person name="Onut-Brannstrom I."/>
            <person name="Alfjorden A."/>
            <person name="Peckova H."/>
            <person name="Swords F."/>
            <person name="Hooper C."/>
            <person name="Holzer A.S."/>
            <person name="Bass D."/>
            <person name="Burki F."/>
        </authorList>
    </citation>
    <scope>NUCLEOTIDE SEQUENCE [LARGE SCALE GENOMIC DNA]</scope>
    <source>
        <strain evidence="2">20-A016</strain>
    </source>
</reference>
<sequence>MNSSSGLLSLTNGSLTKRENKPASEDFHSNTFIALKISIMVEELKEKIKLKNMKNVSKFVSVRFADLAKRDFNFELINLVNSHYKFRLHNFGFVFFKNSDHS</sequence>
<feature type="region of interest" description="Disordered" evidence="1">
    <location>
        <begin position="1"/>
        <end position="22"/>
    </location>
</feature>
<feature type="compositionally biased region" description="Low complexity" evidence="1">
    <location>
        <begin position="1"/>
        <end position="15"/>
    </location>
</feature>
<evidence type="ECO:0000256" key="1">
    <source>
        <dbReference type="SAM" id="MobiDB-lite"/>
    </source>
</evidence>
<gene>
    <name evidence="2" type="ORF">MHBO_002878</name>
</gene>
<protein>
    <submittedName>
        <fullName evidence="2">Uncharacterized protein</fullName>
    </submittedName>
</protein>
<keyword evidence="3" id="KW-1185">Reference proteome</keyword>
<dbReference type="EMBL" id="JBDODL010001260">
    <property type="protein sequence ID" value="MES1921341.1"/>
    <property type="molecule type" value="Genomic_DNA"/>
</dbReference>
<feature type="non-terminal residue" evidence="2">
    <location>
        <position position="102"/>
    </location>
</feature>
<name>A0ABV2APG5_9EUKA</name>
<evidence type="ECO:0000313" key="3">
    <source>
        <dbReference type="Proteomes" id="UP001439008"/>
    </source>
</evidence>
<proteinExistence type="predicted"/>
<comment type="caution">
    <text evidence="2">The sequence shown here is derived from an EMBL/GenBank/DDBJ whole genome shotgun (WGS) entry which is preliminary data.</text>
</comment>
<dbReference type="Proteomes" id="UP001439008">
    <property type="component" value="Unassembled WGS sequence"/>
</dbReference>